<organism evidence="2 3">
    <name type="scientific">Sporolactobacillus nakayamae</name>
    <dbReference type="NCBI Taxonomy" id="269670"/>
    <lineage>
        <taxon>Bacteria</taxon>
        <taxon>Bacillati</taxon>
        <taxon>Bacillota</taxon>
        <taxon>Bacilli</taxon>
        <taxon>Bacillales</taxon>
        <taxon>Sporolactobacillaceae</taxon>
        <taxon>Sporolactobacillus</taxon>
    </lineage>
</organism>
<evidence type="ECO:0000259" key="1">
    <source>
        <dbReference type="Pfam" id="PF06970"/>
    </source>
</evidence>
<dbReference type="InterPro" id="IPR010724">
    <property type="entry name" value="RepA_N"/>
</dbReference>
<name>A0A1I2U5C0_9BACL</name>
<dbReference type="Proteomes" id="UP000198752">
    <property type="component" value="Unassembled WGS sequence"/>
</dbReference>
<evidence type="ECO:0000313" key="2">
    <source>
        <dbReference type="EMBL" id="SFG70867.1"/>
    </source>
</evidence>
<evidence type="ECO:0000313" key="3">
    <source>
        <dbReference type="Proteomes" id="UP000198752"/>
    </source>
</evidence>
<dbReference type="STRING" id="269670.SAMN02982927_02514"/>
<dbReference type="RefSeq" id="WP_093673476.1">
    <property type="nucleotide sequence ID" value="NZ_FOOY01000018.1"/>
</dbReference>
<feature type="domain" description="Replication initiator A N-terminal" evidence="1">
    <location>
        <begin position="15"/>
        <end position="88"/>
    </location>
</feature>
<dbReference type="Pfam" id="PF06970">
    <property type="entry name" value="RepA_N"/>
    <property type="match status" value="1"/>
</dbReference>
<keyword evidence="3" id="KW-1185">Reference proteome</keyword>
<proteinExistence type="predicted"/>
<dbReference type="AlphaFoldDB" id="A0A1I2U5C0"/>
<dbReference type="OrthoDB" id="2880567at2"/>
<gene>
    <name evidence="2" type="ORF">SAMN02982927_02514</name>
</gene>
<accession>A0A1I2U5C0</accession>
<sequence>MIKYYTEDQTDNLIYVQTPKVLIYGSKYKDMMPQAKMLYMVLMDKIKLSMANGWKDKKGRHFVIMSIEYASDMLGFSASTIRRCKGELRKYELIEEKRMGLNQPNRIYVGRLSYTDEDLYKLDSSRSVQSEHSRMLNESTHECHIRAPYNNKNINNELNNNELKDLVNKRDEIVNNLWKQFSLKGMNKELFFRVLYQIELQEKEGIQIEDFERYFARALHTAMTKSEYKRGLKEPPRINIPGLPDYDWLNEDSE</sequence>
<protein>
    <submittedName>
        <fullName evidence="2">Replication initiator protein A (RepA) N-terminus</fullName>
    </submittedName>
</protein>
<dbReference type="EMBL" id="FOOY01000018">
    <property type="protein sequence ID" value="SFG70867.1"/>
    <property type="molecule type" value="Genomic_DNA"/>
</dbReference>
<reference evidence="3" key="1">
    <citation type="submission" date="2016-10" db="EMBL/GenBank/DDBJ databases">
        <authorList>
            <person name="Varghese N."/>
            <person name="Submissions S."/>
        </authorList>
    </citation>
    <scope>NUCLEOTIDE SEQUENCE [LARGE SCALE GENOMIC DNA]</scope>
    <source>
        <strain evidence="3">ATCC 700379</strain>
    </source>
</reference>